<evidence type="ECO:0000313" key="1">
    <source>
        <dbReference type="EMBL" id="KAG1778786.1"/>
    </source>
</evidence>
<reference evidence="1" key="1">
    <citation type="journal article" date="2020" name="New Phytol.">
        <title>Comparative genomics reveals dynamic genome evolution in host specialist ectomycorrhizal fungi.</title>
        <authorList>
            <person name="Lofgren L.A."/>
            <person name="Nguyen N.H."/>
            <person name="Vilgalys R."/>
            <person name="Ruytinx J."/>
            <person name="Liao H.L."/>
            <person name="Branco S."/>
            <person name="Kuo A."/>
            <person name="LaButti K."/>
            <person name="Lipzen A."/>
            <person name="Andreopoulos W."/>
            <person name="Pangilinan J."/>
            <person name="Riley R."/>
            <person name="Hundley H."/>
            <person name="Na H."/>
            <person name="Barry K."/>
            <person name="Grigoriev I.V."/>
            <person name="Stajich J.E."/>
            <person name="Kennedy P.G."/>
        </authorList>
    </citation>
    <scope>NUCLEOTIDE SEQUENCE</scope>
    <source>
        <strain evidence="1">DOB743</strain>
    </source>
</reference>
<gene>
    <name evidence="1" type="ORF">EV702DRAFT_138044</name>
</gene>
<keyword evidence="2" id="KW-1185">Reference proteome</keyword>
<dbReference type="AlphaFoldDB" id="A0A9P7D507"/>
<dbReference type="Proteomes" id="UP000714275">
    <property type="component" value="Unassembled WGS sequence"/>
</dbReference>
<name>A0A9P7D507_9AGAM</name>
<sequence length="159" mass="18247">MSTTPIPTRGSGDLSQVYADDRSDKEVFLQATGLHKDSDRSNPGRHTLIYWVNAALSGGIEVWDITQLEMHGHWHQYHYPNALKVNTKERSRNQTISLGIFTSEQREQLLELAADVEYDQVTTESRVWMRDLLAKMVQEKLISHRLFNTIREDVPLPSA</sequence>
<dbReference type="EMBL" id="JABBWD010000014">
    <property type="protein sequence ID" value="KAG1778786.1"/>
    <property type="molecule type" value="Genomic_DNA"/>
</dbReference>
<evidence type="ECO:0000313" key="2">
    <source>
        <dbReference type="Proteomes" id="UP000714275"/>
    </source>
</evidence>
<dbReference type="OrthoDB" id="3235294at2759"/>
<accession>A0A9P7D507</accession>
<organism evidence="1 2">
    <name type="scientific">Suillus placidus</name>
    <dbReference type="NCBI Taxonomy" id="48579"/>
    <lineage>
        <taxon>Eukaryota</taxon>
        <taxon>Fungi</taxon>
        <taxon>Dikarya</taxon>
        <taxon>Basidiomycota</taxon>
        <taxon>Agaricomycotina</taxon>
        <taxon>Agaricomycetes</taxon>
        <taxon>Agaricomycetidae</taxon>
        <taxon>Boletales</taxon>
        <taxon>Suillineae</taxon>
        <taxon>Suillaceae</taxon>
        <taxon>Suillus</taxon>
    </lineage>
</organism>
<protein>
    <submittedName>
        <fullName evidence="1">Uncharacterized protein</fullName>
    </submittedName>
</protein>
<proteinExistence type="predicted"/>
<comment type="caution">
    <text evidence="1">The sequence shown here is derived from an EMBL/GenBank/DDBJ whole genome shotgun (WGS) entry which is preliminary data.</text>
</comment>